<dbReference type="EMBL" id="KE560987">
    <property type="protein sequence ID" value="EPZ34153.1"/>
    <property type="molecule type" value="Genomic_DNA"/>
</dbReference>
<reference evidence="2 3" key="1">
    <citation type="journal article" date="2013" name="Curr. Biol.">
        <title>Shared signatures of parasitism and phylogenomics unite Cryptomycota and microsporidia.</title>
        <authorList>
            <person name="James T.Y."/>
            <person name="Pelin A."/>
            <person name="Bonen L."/>
            <person name="Ahrendt S."/>
            <person name="Sain D."/>
            <person name="Corradi N."/>
            <person name="Stajich J.E."/>
        </authorList>
    </citation>
    <scope>NUCLEOTIDE SEQUENCE [LARGE SCALE GENOMIC DNA]</scope>
    <source>
        <strain evidence="2 3">CSF55</strain>
    </source>
</reference>
<feature type="coiled-coil region" evidence="1">
    <location>
        <begin position="325"/>
        <end position="392"/>
    </location>
</feature>
<organism evidence="2 3">
    <name type="scientific">Rozella allomycis (strain CSF55)</name>
    <dbReference type="NCBI Taxonomy" id="988480"/>
    <lineage>
        <taxon>Eukaryota</taxon>
        <taxon>Fungi</taxon>
        <taxon>Fungi incertae sedis</taxon>
        <taxon>Cryptomycota</taxon>
        <taxon>Cryptomycota incertae sedis</taxon>
        <taxon>Rozella</taxon>
    </lineage>
</organism>
<evidence type="ECO:0000313" key="2">
    <source>
        <dbReference type="EMBL" id="EPZ34153.1"/>
    </source>
</evidence>
<evidence type="ECO:0000313" key="3">
    <source>
        <dbReference type="Proteomes" id="UP000030755"/>
    </source>
</evidence>
<accession>A0A075AV82</accession>
<keyword evidence="3" id="KW-1185">Reference proteome</keyword>
<evidence type="ECO:0000256" key="1">
    <source>
        <dbReference type="SAM" id="Coils"/>
    </source>
</evidence>
<name>A0A075AV82_ROZAC</name>
<sequence>MKLLLNEIAAKEENVTLNEVATRETAPAKVVEEKIISTAEENTVHDEIGTATAQNIPKIFTDRKNAFPEYPDSIIINHRNQAEWDDGRLRISLEIDPVQWFKAKLSEFWEGPGSPSPEDEVNAVYFHSLRHLLDNCDNYISQERQKEYAEQENMTKETGDSTCSDCKFRKSGKPKMLVQCKKHLKTFGNTWTPCRWRQESSNIIYSSVDGFFQLVLYSTFEQRCIVTVNPESLTCPVHTDEDVEQSVEFWNFVFECMDHIKSCCGASVPYLMMNRGSWESERRRQKNYIMNCHAHVHLVLPAAVTKIKIFESFTGSVDFSRKQNVDDLENEIARYRRQLSRLEDLRLQKDINWLKDDMKEMKKEIVTVKDDMKEMKQKMTSLEINISKILKHLKIE</sequence>
<gene>
    <name evidence="2" type="ORF">O9G_003752</name>
</gene>
<dbReference type="HOGENOM" id="CLU_696668_0_0_1"/>
<proteinExistence type="predicted"/>
<keyword evidence="1" id="KW-0175">Coiled coil</keyword>
<dbReference type="Proteomes" id="UP000030755">
    <property type="component" value="Unassembled WGS sequence"/>
</dbReference>
<protein>
    <submittedName>
        <fullName evidence="2">Uncharacterized protein</fullName>
    </submittedName>
</protein>
<dbReference type="AlphaFoldDB" id="A0A075AV82"/>